<proteinExistence type="predicted"/>
<gene>
    <name evidence="3" type="ORF">L1049_002667</name>
</gene>
<dbReference type="PANTHER" id="PTHR33697">
    <property type="entry name" value="T17B22.17 PROTEIN-RELATED"/>
    <property type="match status" value="1"/>
</dbReference>
<evidence type="ECO:0000256" key="1">
    <source>
        <dbReference type="SAM" id="MobiDB-lite"/>
    </source>
</evidence>
<dbReference type="PROSITE" id="PS50812">
    <property type="entry name" value="PWWP"/>
    <property type="match status" value="1"/>
</dbReference>
<feature type="domain" description="PWWP" evidence="2">
    <location>
        <begin position="13"/>
        <end position="68"/>
    </location>
</feature>
<dbReference type="InterPro" id="IPR044679">
    <property type="entry name" value="PWWP2-like"/>
</dbReference>
<dbReference type="Proteomes" id="UP001415857">
    <property type="component" value="Unassembled WGS sequence"/>
</dbReference>
<dbReference type="Pfam" id="PF00855">
    <property type="entry name" value="PWWP"/>
    <property type="match status" value="1"/>
</dbReference>
<dbReference type="AlphaFoldDB" id="A0AAP0R9D0"/>
<feature type="region of interest" description="Disordered" evidence="1">
    <location>
        <begin position="714"/>
        <end position="797"/>
    </location>
</feature>
<feature type="compositionally biased region" description="Acidic residues" evidence="1">
    <location>
        <begin position="384"/>
        <end position="404"/>
    </location>
</feature>
<dbReference type="Gene3D" id="2.30.30.140">
    <property type="match status" value="1"/>
</dbReference>
<evidence type="ECO:0000259" key="2">
    <source>
        <dbReference type="PROSITE" id="PS50812"/>
    </source>
</evidence>
<evidence type="ECO:0000313" key="4">
    <source>
        <dbReference type="Proteomes" id="UP001415857"/>
    </source>
</evidence>
<feature type="region of interest" description="Disordered" evidence="1">
    <location>
        <begin position="227"/>
        <end position="277"/>
    </location>
</feature>
<dbReference type="PANTHER" id="PTHR33697:SF2">
    <property type="entry name" value="T17B22.17 PROTEIN"/>
    <property type="match status" value="1"/>
</dbReference>
<comment type="caution">
    <text evidence="3">The sequence shown here is derived from an EMBL/GenBank/DDBJ whole genome shotgun (WGS) entry which is preliminary data.</text>
</comment>
<reference evidence="3 4" key="1">
    <citation type="journal article" date="2024" name="Plant J.">
        <title>Genome sequences and population genomics reveal climatic adaptation and genomic divergence between two closely related sweetgum species.</title>
        <authorList>
            <person name="Xu W.Q."/>
            <person name="Ren C.Q."/>
            <person name="Zhang X.Y."/>
            <person name="Comes H.P."/>
            <person name="Liu X.H."/>
            <person name="Li Y.G."/>
            <person name="Kettle C.J."/>
            <person name="Jalonen R."/>
            <person name="Gaisberger H."/>
            <person name="Ma Y.Z."/>
            <person name="Qiu Y.X."/>
        </authorList>
    </citation>
    <scope>NUCLEOTIDE SEQUENCE [LARGE SCALE GENOMIC DNA]</scope>
    <source>
        <strain evidence="3">Hangzhou</strain>
    </source>
</reference>
<organism evidence="3 4">
    <name type="scientific">Liquidambar formosana</name>
    <name type="common">Formosan gum</name>
    <dbReference type="NCBI Taxonomy" id="63359"/>
    <lineage>
        <taxon>Eukaryota</taxon>
        <taxon>Viridiplantae</taxon>
        <taxon>Streptophyta</taxon>
        <taxon>Embryophyta</taxon>
        <taxon>Tracheophyta</taxon>
        <taxon>Spermatophyta</taxon>
        <taxon>Magnoliopsida</taxon>
        <taxon>eudicotyledons</taxon>
        <taxon>Gunneridae</taxon>
        <taxon>Pentapetalae</taxon>
        <taxon>Saxifragales</taxon>
        <taxon>Altingiaceae</taxon>
        <taxon>Liquidambar</taxon>
    </lineage>
</organism>
<sequence length="847" mass="93279">MGSSGSGAVDCSVGSIVWVRRRNGSWWPGKILGPDELSATHLMSPRSGTPVKLLGREDASVDWYNLEKSKRVKAFRCGEFDDCIERAESSQGMPVKKREKYARREDAILHALELEKQLLEKKRGKLGISSDFKSSKLSDSMKKEIVTSFEGLGDENGKMGNAKPHQLSKGLDMSLKDEKRGNPLYAQKVKEGKQLSWDDDNSEAVPRMRGLQDFGLRIAPSKRKLSSSVALNGSRKPTVDDHAHAPSSGGVSMGNTSHVNGKNSVDKRKRSHEGLTEDTLVKRRDRRRPLVQVLQSSAKLAAPHSLKPHTSTLSLSVSGVDQTGNICRAKRSRCVYLPAESNDHLVYAEPVPSQMEISRSQSGEGNCHPLCGSLAEENTSGLMEDSESDSSETEDLEPDSDEETSALSDATVPTEADPKTVGGSEALGKHISMCSEEPDELASSGDMSHLHPHDPVCANAGVSKWQMKGKRNIRNLTKRSVDVTDVKGSNGSMDGAYLEERGSPMSQRALGPSLSFHHRTDDFNDGFDGPDLLEKDFRTQMGGFDKRGYSLNSKAASRGRNSISRDTIDWEDLAWEDQPPLKGYWKDTGECFDPVFVGRHQLGGRTKTMLVDVDLKVQASYQKEHVPIVSLMSRLNGKAIIGHPIQIEALEDSSSEILLSTKDDFGNDAFYNEGDTALPPVWRTARRTANYRVPRPHPSSALDGDEAAEYRPLLDHERKPPFKKLNTGGFSDKASLTRKSLPHIPRSPTEKKFPRKLPKKVSSSSSQKTRTLSSIAIEQKRSDKPKHDSDSYHMDGLIKQESGPTTVACIPVKLVFSRLYEAVGRSASTIAASHEVLMNRNTEKNQL</sequence>
<feature type="region of interest" description="Disordered" evidence="1">
    <location>
        <begin position="352"/>
        <end position="425"/>
    </location>
</feature>
<dbReference type="EMBL" id="JBBPBK010000013">
    <property type="protein sequence ID" value="KAK9272296.1"/>
    <property type="molecule type" value="Genomic_DNA"/>
</dbReference>
<dbReference type="CDD" id="cd05162">
    <property type="entry name" value="PWWP"/>
    <property type="match status" value="1"/>
</dbReference>
<feature type="compositionally biased region" description="Basic and acidic residues" evidence="1">
    <location>
        <begin position="778"/>
        <end position="797"/>
    </location>
</feature>
<protein>
    <recommendedName>
        <fullName evidence="2">PWWP domain-containing protein</fullName>
    </recommendedName>
</protein>
<name>A0AAP0R9D0_LIQFO</name>
<evidence type="ECO:0000313" key="3">
    <source>
        <dbReference type="EMBL" id="KAK9272296.1"/>
    </source>
</evidence>
<accession>A0AAP0R9D0</accession>
<feature type="compositionally biased region" description="Low complexity" evidence="1">
    <location>
        <begin position="760"/>
        <end position="774"/>
    </location>
</feature>
<keyword evidence="4" id="KW-1185">Reference proteome</keyword>
<feature type="compositionally biased region" description="Polar residues" evidence="1">
    <location>
        <begin position="355"/>
        <end position="364"/>
    </location>
</feature>
<feature type="compositionally biased region" description="Polar residues" evidence="1">
    <location>
        <begin position="249"/>
        <end position="263"/>
    </location>
</feature>
<dbReference type="SUPFAM" id="SSF63748">
    <property type="entry name" value="Tudor/PWWP/MBT"/>
    <property type="match status" value="1"/>
</dbReference>
<dbReference type="InterPro" id="IPR000313">
    <property type="entry name" value="PWWP_dom"/>
</dbReference>